<dbReference type="InterPro" id="IPR008271">
    <property type="entry name" value="Ser/Thr_kinase_AS"/>
</dbReference>
<keyword evidence="2" id="KW-0723">Serine/threonine-protein kinase</keyword>
<dbReference type="CDD" id="cd14014">
    <property type="entry name" value="STKc_PknB_like"/>
    <property type="match status" value="1"/>
</dbReference>
<organism evidence="12 13">
    <name type="scientific">Populibacterium corticicola</name>
    <dbReference type="NCBI Taxonomy" id="1812826"/>
    <lineage>
        <taxon>Bacteria</taxon>
        <taxon>Bacillati</taxon>
        <taxon>Actinomycetota</taxon>
        <taxon>Actinomycetes</taxon>
        <taxon>Micrococcales</taxon>
        <taxon>Jonesiaceae</taxon>
        <taxon>Populibacterium</taxon>
    </lineage>
</organism>
<evidence type="ECO:0000256" key="7">
    <source>
        <dbReference type="ARBA" id="ARBA00047899"/>
    </source>
</evidence>
<dbReference type="Pfam" id="PF00069">
    <property type="entry name" value="Pkinase"/>
    <property type="match status" value="1"/>
</dbReference>
<evidence type="ECO:0000313" key="13">
    <source>
        <dbReference type="Proteomes" id="UP001597391"/>
    </source>
</evidence>
<evidence type="ECO:0000256" key="1">
    <source>
        <dbReference type="ARBA" id="ARBA00012513"/>
    </source>
</evidence>
<evidence type="ECO:0000256" key="2">
    <source>
        <dbReference type="ARBA" id="ARBA00022527"/>
    </source>
</evidence>
<evidence type="ECO:0000256" key="8">
    <source>
        <dbReference type="ARBA" id="ARBA00048679"/>
    </source>
</evidence>
<dbReference type="PROSITE" id="PS00108">
    <property type="entry name" value="PROTEIN_KINASE_ST"/>
    <property type="match status" value="1"/>
</dbReference>
<dbReference type="SMART" id="SM00220">
    <property type="entry name" value="S_TKc"/>
    <property type="match status" value="1"/>
</dbReference>
<dbReference type="EMBL" id="JBHUOP010000001">
    <property type="protein sequence ID" value="MFD2839295.1"/>
    <property type="molecule type" value="Genomic_DNA"/>
</dbReference>
<evidence type="ECO:0000259" key="11">
    <source>
        <dbReference type="PROSITE" id="PS51178"/>
    </source>
</evidence>
<dbReference type="PROSITE" id="PS50011">
    <property type="entry name" value="PROTEIN_KINASE_DOM"/>
    <property type="match status" value="1"/>
</dbReference>
<evidence type="ECO:0000256" key="9">
    <source>
        <dbReference type="SAM" id="MobiDB-lite"/>
    </source>
</evidence>
<keyword evidence="3" id="KW-0808">Transferase</keyword>
<dbReference type="PANTHER" id="PTHR43289:SF34">
    <property type="entry name" value="SERINE_THREONINE-PROTEIN KINASE YBDM-RELATED"/>
    <property type="match status" value="1"/>
</dbReference>
<dbReference type="CDD" id="cd06577">
    <property type="entry name" value="PASTA_pknB"/>
    <property type="match status" value="4"/>
</dbReference>
<dbReference type="Gene3D" id="3.30.200.20">
    <property type="entry name" value="Phosphorylase Kinase, domain 1"/>
    <property type="match status" value="1"/>
</dbReference>
<dbReference type="Proteomes" id="UP001597391">
    <property type="component" value="Unassembled WGS sequence"/>
</dbReference>
<gene>
    <name evidence="12" type="ORF">ACFSYH_01755</name>
</gene>
<dbReference type="InterPro" id="IPR005543">
    <property type="entry name" value="PASTA_dom"/>
</dbReference>
<name>A0ABW5XBF8_9MICO</name>
<dbReference type="SMART" id="SM00740">
    <property type="entry name" value="PASTA"/>
    <property type="match status" value="4"/>
</dbReference>
<dbReference type="Pfam" id="PF03793">
    <property type="entry name" value="PASTA"/>
    <property type="match status" value="4"/>
</dbReference>
<accession>A0ABW5XBF8</accession>
<comment type="catalytic activity">
    <reaction evidence="7">
        <text>L-threonyl-[protein] + ATP = O-phospho-L-threonyl-[protein] + ADP + H(+)</text>
        <dbReference type="Rhea" id="RHEA:46608"/>
        <dbReference type="Rhea" id="RHEA-COMP:11060"/>
        <dbReference type="Rhea" id="RHEA-COMP:11605"/>
        <dbReference type="ChEBI" id="CHEBI:15378"/>
        <dbReference type="ChEBI" id="CHEBI:30013"/>
        <dbReference type="ChEBI" id="CHEBI:30616"/>
        <dbReference type="ChEBI" id="CHEBI:61977"/>
        <dbReference type="ChEBI" id="CHEBI:456216"/>
        <dbReference type="EC" id="2.7.11.1"/>
    </reaction>
</comment>
<keyword evidence="6" id="KW-0067">ATP-binding</keyword>
<evidence type="ECO:0000256" key="5">
    <source>
        <dbReference type="ARBA" id="ARBA00022777"/>
    </source>
</evidence>
<dbReference type="InterPro" id="IPR000719">
    <property type="entry name" value="Prot_kinase_dom"/>
</dbReference>
<feature type="compositionally biased region" description="Polar residues" evidence="9">
    <location>
        <begin position="438"/>
        <end position="450"/>
    </location>
</feature>
<evidence type="ECO:0000256" key="6">
    <source>
        <dbReference type="ARBA" id="ARBA00022840"/>
    </source>
</evidence>
<feature type="domain" description="PASTA" evidence="11">
    <location>
        <begin position="565"/>
        <end position="628"/>
    </location>
</feature>
<feature type="domain" description="PASTA" evidence="11">
    <location>
        <begin position="629"/>
        <end position="695"/>
    </location>
</feature>
<dbReference type="PANTHER" id="PTHR43289">
    <property type="entry name" value="MITOGEN-ACTIVATED PROTEIN KINASE KINASE KINASE 20-RELATED"/>
    <property type="match status" value="1"/>
</dbReference>
<evidence type="ECO:0000259" key="10">
    <source>
        <dbReference type="PROSITE" id="PS50011"/>
    </source>
</evidence>
<evidence type="ECO:0000313" key="12">
    <source>
        <dbReference type="EMBL" id="MFD2839295.1"/>
    </source>
</evidence>
<comment type="catalytic activity">
    <reaction evidence="8">
        <text>L-seryl-[protein] + ATP = O-phospho-L-seryl-[protein] + ADP + H(+)</text>
        <dbReference type="Rhea" id="RHEA:17989"/>
        <dbReference type="Rhea" id="RHEA-COMP:9863"/>
        <dbReference type="Rhea" id="RHEA-COMP:11604"/>
        <dbReference type="ChEBI" id="CHEBI:15378"/>
        <dbReference type="ChEBI" id="CHEBI:29999"/>
        <dbReference type="ChEBI" id="CHEBI:30616"/>
        <dbReference type="ChEBI" id="CHEBI:83421"/>
        <dbReference type="ChEBI" id="CHEBI:456216"/>
        <dbReference type="EC" id="2.7.11.1"/>
    </reaction>
</comment>
<reference evidence="13" key="1">
    <citation type="journal article" date="2019" name="Int. J. Syst. Evol. Microbiol.">
        <title>The Global Catalogue of Microorganisms (GCM) 10K type strain sequencing project: providing services to taxonomists for standard genome sequencing and annotation.</title>
        <authorList>
            <consortium name="The Broad Institute Genomics Platform"/>
            <consortium name="The Broad Institute Genome Sequencing Center for Infectious Disease"/>
            <person name="Wu L."/>
            <person name="Ma J."/>
        </authorList>
    </citation>
    <scope>NUCLEOTIDE SEQUENCE [LARGE SCALE GENOMIC DNA]</scope>
    <source>
        <strain evidence="13">KCTC 33576</strain>
    </source>
</reference>
<feature type="region of interest" description="Disordered" evidence="9">
    <location>
        <begin position="366"/>
        <end position="418"/>
    </location>
</feature>
<keyword evidence="4" id="KW-0547">Nucleotide-binding</keyword>
<keyword evidence="13" id="KW-1185">Reference proteome</keyword>
<keyword evidence="5" id="KW-0418">Kinase</keyword>
<dbReference type="EC" id="2.7.11.1" evidence="1"/>
<evidence type="ECO:0000256" key="3">
    <source>
        <dbReference type="ARBA" id="ARBA00022679"/>
    </source>
</evidence>
<protein>
    <recommendedName>
        <fullName evidence="1">non-specific serine/threonine protein kinase</fullName>
        <ecNumber evidence="1">2.7.11.1</ecNumber>
    </recommendedName>
</protein>
<dbReference type="PROSITE" id="PS51178">
    <property type="entry name" value="PASTA"/>
    <property type="match status" value="3"/>
</dbReference>
<feature type="region of interest" description="Disordered" evidence="9">
    <location>
        <begin position="436"/>
        <end position="456"/>
    </location>
</feature>
<feature type="compositionally biased region" description="Low complexity" evidence="9">
    <location>
        <begin position="399"/>
        <end position="418"/>
    </location>
</feature>
<dbReference type="SUPFAM" id="SSF56112">
    <property type="entry name" value="Protein kinase-like (PK-like)"/>
    <property type="match status" value="1"/>
</dbReference>
<dbReference type="InterPro" id="IPR011009">
    <property type="entry name" value="Kinase-like_dom_sf"/>
</dbReference>
<sequence>MATTVNDPLIGQLVDGRYLVRSRVARGGMATVYCATDRRLDRVVALKIMHPHLAEGTSGQAFVARFRREARAAARVTHPGLVAVYDQGVDGEVSYLTLEFVEGSDLRQLLQLKRTLTLAEALAITEDILDALAAAHRNQLVHRDVKPENVLLSKDNEVKLTDFGLARAVTEVTSTTTGTVLGTVAYLAPELVTHGVGDTRTDIYSVGIMLYEMLTGRQPFTGDSPIHIAFQHINTVVPRVSNTLAWIPEPVDDLVARFAAKDPNQRPTNASEALRELRRVQTQLKPALLAKRAMPPVPLPDKLAEPIAATNAYEDLTGVETAAMPAVEAYEDLTGFETAAMPAVSGDTGELPQQVDESDDSVLYEHEDSSRNFQAVQQPHHALPPSPDEDLGALIAATSSSSSPSPSSPSEVSTETVPLSVRGTTIALPIGQTAYVRSGTTPEEPPSTSLMVPEEPPRRRRRGLRIVVTLLVLLGLGGASYGGWYWWENVGPGSYTVVPARIEAVPEQDALDKIRTVELEPRVFKEHHDTVPAGDVISAEPASGERVKKNSQVTLTVSLGIKEIEVPKELVGENAGAVKETLSEAGFTNVSDDLVYDTKIKKDTVMELSVKEGTVLAHNTAIVLTVSNGPEPISIPQVVSKTEKEALSILKDEELKRDVTEAFSDTVPQGTVISQDPAQGTQGHRGDKVSIVVSKGPELVAVPNVVGEDTAAAEEILGNLGFKVKINKYMGGFFGKIRLQDVEADTEIPKGSTITLTEF</sequence>
<feature type="domain" description="Protein kinase" evidence="10">
    <location>
        <begin position="18"/>
        <end position="288"/>
    </location>
</feature>
<dbReference type="RefSeq" id="WP_377464745.1">
    <property type="nucleotide sequence ID" value="NZ_JBHUOP010000001.1"/>
</dbReference>
<dbReference type="Gene3D" id="3.30.10.20">
    <property type="match status" value="4"/>
</dbReference>
<evidence type="ECO:0000256" key="4">
    <source>
        <dbReference type="ARBA" id="ARBA00022741"/>
    </source>
</evidence>
<proteinExistence type="predicted"/>
<dbReference type="Gene3D" id="1.10.510.10">
    <property type="entry name" value="Transferase(Phosphotransferase) domain 1"/>
    <property type="match status" value="1"/>
</dbReference>
<feature type="domain" description="PASTA" evidence="11">
    <location>
        <begin position="696"/>
        <end position="759"/>
    </location>
</feature>
<comment type="caution">
    <text evidence="12">The sequence shown here is derived from an EMBL/GenBank/DDBJ whole genome shotgun (WGS) entry which is preliminary data.</text>
</comment>